<evidence type="ECO:0000313" key="2">
    <source>
        <dbReference type="Proteomes" id="UP001497480"/>
    </source>
</evidence>
<dbReference type="PANTHER" id="PTHR34130:SF8">
    <property type="entry name" value="TRANSMEMBRANE PROTEIN"/>
    <property type="match status" value="1"/>
</dbReference>
<proteinExistence type="predicted"/>
<gene>
    <name evidence="1" type="ORF">LLUT_LOCUS201</name>
</gene>
<protein>
    <submittedName>
        <fullName evidence="1">Uncharacterized protein</fullName>
    </submittedName>
</protein>
<organism evidence="1 2">
    <name type="scientific">Lupinus luteus</name>
    <name type="common">European yellow lupine</name>
    <dbReference type="NCBI Taxonomy" id="3873"/>
    <lineage>
        <taxon>Eukaryota</taxon>
        <taxon>Viridiplantae</taxon>
        <taxon>Streptophyta</taxon>
        <taxon>Embryophyta</taxon>
        <taxon>Tracheophyta</taxon>
        <taxon>Spermatophyta</taxon>
        <taxon>Magnoliopsida</taxon>
        <taxon>eudicotyledons</taxon>
        <taxon>Gunneridae</taxon>
        <taxon>Pentapetalae</taxon>
        <taxon>rosids</taxon>
        <taxon>fabids</taxon>
        <taxon>Fabales</taxon>
        <taxon>Fabaceae</taxon>
        <taxon>Papilionoideae</taxon>
        <taxon>50 kb inversion clade</taxon>
        <taxon>genistoids sensu lato</taxon>
        <taxon>core genistoids</taxon>
        <taxon>Genisteae</taxon>
        <taxon>Lupinus</taxon>
    </lineage>
</organism>
<keyword evidence="2" id="KW-1185">Reference proteome</keyword>
<dbReference type="PANTHER" id="PTHR34130">
    <property type="entry name" value="OS08G0243800 PROTEIN"/>
    <property type="match status" value="1"/>
</dbReference>
<name>A0AAV1VQI5_LUPLU</name>
<accession>A0AAV1VQI5</accession>
<reference evidence="1 2" key="1">
    <citation type="submission" date="2024-03" db="EMBL/GenBank/DDBJ databases">
        <authorList>
            <person name="Martinez-Hernandez J."/>
        </authorList>
    </citation>
    <scope>NUCLEOTIDE SEQUENCE [LARGE SCALE GENOMIC DNA]</scope>
</reference>
<dbReference type="AlphaFoldDB" id="A0AAV1VQI5"/>
<dbReference type="EMBL" id="CAXHTB010000001">
    <property type="protein sequence ID" value="CAL0299141.1"/>
    <property type="molecule type" value="Genomic_DNA"/>
</dbReference>
<sequence>MKRYQSLLESTPISQMAIDHSNFDFPITIPTASPNHVLFCAKLITRQSQPLHKPNSSFSTCQIFSKLRSSSGKENRYQKIGGSRNRKHYNGMFGTVKFPLQMELGDMKMRQERREKPLPKIPAMEEDNGGESCWELMRPLKRRGMLVRALVKASLCIPIV</sequence>
<evidence type="ECO:0000313" key="1">
    <source>
        <dbReference type="EMBL" id="CAL0299141.1"/>
    </source>
</evidence>
<dbReference type="Proteomes" id="UP001497480">
    <property type="component" value="Unassembled WGS sequence"/>
</dbReference>
<comment type="caution">
    <text evidence="1">The sequence shown here is derived from an EMBL/GenBank/DDBJ whole genome shotgun (WGS) entry which is preliminary data.</text>
</comment>